<dbReference type="GO" id="GO:0004674">
    <property type="term" value="F:protein serine/threonine kinase activity"/>
    <property type="evidence" value="ECO:0007669"/>
    <property type="project" value="TreeGrafter"/>
</dbReference>
<dbReference type="Proteomes" id="UP000794436">
    <property type="component" value="Unassembled WGS sequence"/>
</dbReference>
<keyword evidence="2" id="KW-0677">Repeat</keyword>
<dbReference type="SMART" id="SM00369">
    <property type="entry name" value="LRR_TYP"/>
    <property type="match status" value="2"/>
</dbReference>
<evidence type="ECO:0000259" key="5">
    <source>
        <dbReference type="PROSITE" id="PS50011"/>
    </source>
</evidence>
<proteinExistence type="predicted"/>
<dbReference type="InterPro" id="IPR032675">
    <property type="entry name" value="LRR_dom_sf"/>
</dbReference>
<dbReference type="SMART" id="SM00220">
    <property type="entry name" value="S_TKc"/>
    <property type="match status" value="2"/>
</dbReference>
<gene>
    <name evidence="6" type="ORF">Poli38472_010890</name>
</gene>
<dbReference type="InterPro" id="IPR008271">
    <property type="entry name" value="Ser/Thr_kinase_AS"/>
</dbReference>
<dbReference type="InterPro" id="IPR051681">
    <property type="entry name" value="Ser/Thr_Kinases-Pseudokinases"/>
</dbReference>
<protein>
    <recommendedName>
        <fullName evidence="5">Protein kinase domain-containing protein</fullName>
    </recommendedName>
</protein>
<keyword evidence="4" id="KW-0472">Membrane</keyword>
<keyword evidence="7" id="KW-1185">Reference proteome</keyword>
<evidence type="ECO:0000313" key="7">
    <source>
        <dbReference type="Proteomes" id="UP000794436"/>
    </source>
</evidence>
<feature type="region of interest" description="Disordered" evidence="3">
    <location>
        <begin position="115"/>
        <end position="140"/>
    </location>
</feature>
<dbReference type="Pfam" id="PF00560">
    <property type="entry name" value="LRR_1"/>
    <property type="match status" value="1"/>
</dbReference>
<dbReference type="PROSITE" id="PS51450">
    <property type="entry name" value="LRR"/>
    <property type="match status" value="1"/>
</dbReference>
<comment type="caution">
    <text evidence="6">The sequence shown here is derived from an EMBL/GenBank/DDBJ whole genome shotgun (WGS) entry which is preliminary data.</text>
</comment>
<evidence type="ECO:0000256" key="2">
    <source>
        <dbReference type="ARBA" id="ARBA00022737"/>
    </source>
</evidence>
<dbReference type="PANTHER" id="PTHR44329:SF214">
    <property type="entry name" value="PROTEIN KINASE DOMAIN-CONTAINING PROTEIN"/>
    <property type="match status" value="1"/>
</dbReference>
<dbReference type="SUPFAM" id="SSF56112">
    <property type="entry name" value="Protein kinase-like (PK-like)"/>
    <property type="match status" value="2"/>
</dbReference>
<evidence type="ECO:0000256" key="1">
    <source>
        <dbReference type="ARBA" id="ARBA00022614"/>
    </source>
</evidence>
<evidence type="ECO:0000256" key="4">
    <source>
        <dbReference type="SAM" id="Phobius"/>
    </source>
</evidence>
<dbReference type="Gene3D" id="3.30.200.20">
    <property type="entry name" value="Phosphorylase Kinase, domain 1"/>
    <property type="match status" value="1"/>
</dbReference>
<dbReference type="Gene3D" id="1.10.510.10">
    <property type="entry name" value="Transferase(Phosphotransferase) domain 1"/>
    <property type="match status" value="2"/>
</dbReference>
<organism evidence="6 7">
    <name type="scientific">Pythium oligandrum</name>
    <name type="common">Mycoparasitic fungus</name>
    <dbReference type="NCBI Taxonomy" id="41045"/>
    <lineage>
        <taxon>Eukaryota</taxon>
        <taxon>Sar</taxon>
        <taxon>Stramenopiles</taxon>
        <taxon>Oomycota</taxon>
        <taxon>Peronosporomycetes</taxon>
        <taxon>Pythiales</taxon>
        <taxon>Pythiaceae</taxon>
        <taxon>Pythium</taxon>
    </lineage>
</organism>
<dbReference type="OrthoDB" id="1924919at2759"/>
<dbReference type="EMBL" id="SPLM01000075">
    <property type="protein sequence ID" value="TMW61827.1"/>
    <property type="molecule type" value="Genomic_DNA"/>
</dbReference>
<dbReference type="AlphaFoldDB" id="A0A8K1CGP7"/>
<dbReference type="GO" id="GO:0005524">
    <property type="term" value="F:ATP binding"/>
    <property type="evidence" value="ECO:0007669"/>
    <property type="project" value="InterPro"/>
</dbReference>
<name>A0A8K1CGP7_PYTOL</name>
<feature type="domain" description="Protein kinase" evidence="5">
    <location>
        <begin position="214"/>
        <end position="516"/>
    </location>
</feature>
<accession>A0A8K1CGP7</accession>
<evidence type="ECO:0000256" key="3">
    <source>
        <dbReference type="SAM" id="MobiDB-lite"/>
    </source>
</evidence>
<sequence>MLVNLSITESQLTEIPTSLMTPAVQNRTFLNVSNNQISSFVSVKTTKVILSHNLIERYKALEIMDLRDNPIRDYLPTSQEWPYLQRMSVVLMDDEQLRSNCKKLVPFGGHMICDPTRADDEDDDVTPETNNSEPTEVASKSSSSFSSMSVALIVVGASMIILMVMAAAWFRRPQKPLTSAGTYTAVSNTFTTSKEAPLWEDRDLLKYRLDSSLVFIERLLATGTYGEVFLATYQRQNVVVKRLKNHESSHEEIERFVSEIKMMASFKSPKIVSFIGVVWTNASDIGVVTEYMANGDLRVYLDQTKHLSREGWTIQKLRIVLDIAEALVYLHSFNSPMIHRDLKSCNVLLDQKMRACLSDFGTTRPVDENATMTAEVGTALWMAPEILTGRRYDQSADIYSLGVILSVCVYYPYKYRNECASAHTNGCLHASECTFECFPEANSTYLDLSGRSVVIEILNVLPTSLTGLCIPSAKLTRIPNAIVSQLPNLTSLDLSNNPIEAIEKGQLPKTLVELTLSAGTFTTIPKDALPIGLKTINITESDLQEIPEDTGRYESKYCVNLAKNKLTRVTFDLKTRVLDLSYNQLASFNVSLQDTLILDLSFNNLTSFYTSPDTTTIEVINLRGNSLTSIPKAIFRQPGLQVLDLRGNPIRDYLPSSEEWVFLERVPVVHMDASQLRTRCSKVVRFKEHTICDPSDPVESLFVTLVSTSSSSDDPQSSSSKTVIIVVVVVVIVVGILLTLGLAFYYRRRALQKQAMTRFYSTNARTAVSSVSTSDPAKNSLVTKDKELRRHRLSEHEVHVDRIIASGTYGEVFVGMYLSEKVAVKRLKKAESSQEEIEHFIQEIKMMARFECPKIVRFIGVVWTDVQNLAVVTEYMENGDLRSYLDKTKNLTLGDWTIGKLRMALDIVEALVYLHSFDPSLIHRDLKSPNVLLDHEMNAVLSDFGSSRPMGDNCTMTAEVRTALWMAPEILAGRRYDQSADIYSLGVILSELDTHKLPFLSDHDSVSSFKAGRLYVITSIVTGSMRVRFSSACPESIRRLGMRCTELDPSRRPSALEVAYELRGILCHEVQLASSLSSSASALVSALHITRSSQGEFII</sequence>
<dbReference type="InterPro" id="IPR011009">
    <property type="entry name" value="Kinase-like_dom_sf"/>
</dbReference>
<dbReference type="InterPro" id="IPR003591">
    <property type="entry name" value="Leu-rich_rpt_typical-subtyp"/>
</dbReference>
<keyword evidence="1" id="KW-0433">Leucine-rich repeat</keyword>
<dbReference type="InterPro" id="IPR001611">
    <property type="entry name" value="Leu-rich_rpt"/>
</dbReference>
<feature type="transmembrane region" description="Helical" evidence="4">
    <location>
        <begin position="150"/>
        <end position="170"/>
    </location>
</feature>
<evidence type="ECO:0000313" key="6">
    <source>
        <dbReference type="EMBL" id="TMW61827.1"/>
    </source>
</evidence>
<dbReference type="PROSITE" id="PS00108">
    <property type="entry name" value="PROTEIN_KINASE_ST"/>
    <property type="match status" value="2"/>
</dbReference>
<keyword evidence="4" id="KW-1133">Transmembrane helix</keyword>
<dbReference type="Gene3D" id="3.80.10.10">
    <property type="entry name" value="Ribonuclease Inhibitor"/>
    <property type="match status" value="3"/>
</dbReference>
<dbReference type="PANTHER" id="PTHR44329">
    <property type="entry name" value="SERINE/THREONINE-PROTEIN KINASE TNNI3K-RELATED"/>
    <property type="match status" value="1"/>
</dbReference>
<keyword evidence="4" id="KW-0812">Transmembrane</keyword>
<dbReference type="SUPFAM" id="SSF52058">
    <property type="entry name" value="L domain-like"/>
    <property type="match status" value="1"/>
</dbReference>
<feature type="domain" description="Protein kinase" evidence="5">
    <location>
        <begin position="798"/>
        <end position="1071"/>
    </location>
</feature>
<feature type="transmembrane region" description="Helical" evidence="4">
    <location>
        <begin position="723"/>
        <end position="746"/>
    </location>
</feature>
<dbReference type="Pfam" id="PF00069">
    <property type="entry name" value="Pkinase"/>
    <property type="match status" value="2"/>
</dbReference>
<dbReference type="InterPro" id="IPR000719">
    <property type="entry name" value="Prot_kinase_dom"/>
</dbReference>
<dbReference type="PROSITE" id="PS50011">
    <property type="entry name" value="PROTEIN_KINASE_DOM"/>
    <property type="match status" value="2"/>
</dbReference>
<reference evidence="6" key="1">
    <citation type="submission" date="2019-03" db="EMBL/GenBank/DDBJ databases">
        <title>Long read genome sequence of the mycoparasitic Pythium oligandrum ATCC 38472 isolated from sugarbeet rhizosphere.</title>
        <authorList>
            <person name="Gaulin E."/>
        </authorList>
    </citation>
    <scope>NUCLEOTIDE SEQUENCE</scope>
    <source>
        <strain evidence="6">ATCC 38472_TT</strain>
    </source>
</reference>